<dbReference type="PANTHER" id="PTHR48287:SF1">
    <property type="entry name" value="ARM REPEAT SUPERFAMILY PROTEIN"/>
    <property type="match status" value="1"/>
</dbReference>
<gene>
    <name evidence="6" type="ORF">HYH02_014390</name>
</gene>
<evidence type="ECO:0000259" key="4">
    <source>
        <dbReference type="Pfam" id="PF08161"/>
    </source>
</evidence>
<dbReference type="SUPFAM" id="SSF48371">
    <property type="entry name" value="ARM repeat"/>
    <property type="match status" value="1"/>
</dbReference>
<dbReference type="GO" id="GO:0005634">
    <property type="term" value="C:nucleus"/>
    <property type="evidence" value="ECO:0007669"/>
    <property type="project" value="UniProtKB-SubCell"/>
</dbReference>
<name>A0A835SU79_9CHLO</name>
<evidence type="ECO:0000256" key="1">
    <source>
        <dbReference type="ARBA" id="ARBA00004123"/>
    </source>
</evidence>
<feature type="region of interest" description="Disordered" evidence="3">
    <location>
        <begin position="1206"/>
        <end position="1393"/>
    </location>
</feature>
<feature type="compositionally biased region" description="Low complexity" evidence="3">
    <location>
        <begin position="1282"/>
        <end position="1294"/>
    </location>
</feature>
<feature type="compositionally biased region" description="Gly residues" evidence="3">
    <location>
        <begin position="1424"/>
        <end position="1450"/>
    </location>
</feature>
<dbReference type="InterPro" id="IPR016024">
    <property type="entry name" value="ARM-type_fold"/>
</dbReference>
<accession>A0A835SU79</accession>
<feature type="compositionally biased region" description="Low complexity" evidence="3">
    <location>
        <begin position="1517"/>
        <end position="1526"/>
    </location>
</feature>
<feature type="compositionally biased region" description="Gly residues" evidence="3">
    <location>
        <begin position="1295"/>
        <end position="1313"/>
    </location>
</feature>
<sequence>MVSEYGGDADGGVAAEVAMRFGRSGQPDSQQVVAVLKAITDVIRAEGLPVSPTSYFAAIMSALEKPDTQASQQVSLAMLTLLSVVLPRVPAHVLRSKFAGAAQLLGALLAAHKEEAAAAKAALGCLAAVLAAADPSSSSGASSWLAAVPGFNALLVFVTDARPKVRKRAVGGLVEVLAGLQRAPGALGPASDLVLKACQRVLPGPAAAAHAAAAASNKQRAAAEAAITAAVADALHLLGALKQALPLLAPAAAKAVTELMLKLYSLKQPLLDRHVTEALAALAGAGGAGGLGAGAGAGGAGGGAAASRLAASDLADLITVVLETESLWAAGPGRDPGLLTALGRLLEAGFGRLAEADPAAAAARLPRAVHALVPGLAAEQDGVRFGTSQALRSLILDSLTADVAAAARRPRGAAGPAPLSSLVAAVAGSLSSRYQDAWGMALPVVGALIERLGALGAAEAAAPLLVPLGAIVSGAVDAADDADAAAAAAGDATAAAGGAAATAAAAAAAAAHSGAAEATLGVAIKCLGPEIVLKVLPLQITEALAGGPEPRTWLLPLLRRHVRHARLGFWFKELMPLAQQLGARAAALSAAGGAAAGGLALKCRTLELQIWHCLPAFISWATDLPAAYAAGVNSLAAAFANRPDLQPAICAALARACMQVRHVLAAAGRGPEHVGHADPAAHGPASGAGSGGGSGGAGGGDDDDDDDAHLAATPEDAATAAAHGGAPPEGYGEEAAEAALGALRAFNAKWLSVLCAAYLAAGPEARAPFAAAIAAAAAVTPEAAVAGYFRAALQKLTKLIVDEAADVPPPDPVTEGGGDPGARRSAFLELALWLSYGLGDNAVDALFKAVKSALVHPEPGVQKRGFKVLAVLCEARSPWLAKNLKEVLKQLLGPSAVTTLSAARRHRLRLIRPVVVALQRAGDDCEALSSDVLGVEDQVMEGGEEEAAARTAGGRRRQLVASLVADIVLCTKEANMKTRAAAYDLLVGLAHLMDQADPGPGLARLRAGGGSGRRRRRAPGSGGMGGSSDDGEEDEDDEDEEAGGSGDMEEEDGGAGTSGKGGLYEFFSMVMAGLVATTPHMVSATVMALARLTFEFAAAMQHVVAALLPPVLSLLRGKAREIIKAVLGFVKVCAMRLPVELLQPQLGPILEGMLMWAEDSKNKFKLKVRVIVERLARRCGFDAVAAVMPAGDAKLLAHIRKEAAKKQRRKAGAGSEAGSEAGDEDGRSRRSAGRSSMARTARASQWGETAVFSSEDGGSEGAGGAAGGRGGPKSVKSAGGPRSVAGRSAAQQRRGGAGAAGAGGVRLAAGGGDPLDLLDASASRQLVRSAAGVRPAGAGGGAGEPAFTRDPATGKMVIAEEQDGDGEGGGAGRKRRRGRDASGYDSDDSDFDDLKGVADLKYAMKKAGESKSVRFAEARSQGGRSMGGRSAGGRSEGGRSMGGRSAGGRSEGGRSTASRGGKSAHSGDRFKAKGAQGDVKGKSKVDPYAYWTLDRRMLNRRRGKQAAASAKLESIVGGAQAGALKGAKAKRARDGQGAAKRQRTMPGSVE</sequence>
<keyword evidence="7" id="KW-1185">Reference proteome</keyword>
<dbReference type="PANTHER" id="PTHR48287">
    <property type="entry name" value="ARM REPEAT SUPERFAMILY PROTEIN"/>
    <property type="match status" value="1"/>
</dbReference>
<dbReference type="InterPro" id="IPR057860">
    <property type="entry name" value="HEAT_RRP12_N"/>
</dbReference>
<feature type="compositionally biased region" description="Acidic residues" evidence="3">
    <location>
        <begin position="1029"/>
        <end position="1053"/>
    </location>
</feature>
<dbReference type="OrthoDB" id="2192888at2759"/>
<dbReference type="InterPro" id="IPR052087">
    <property type="entry name" value="RRP12"/>
</dbReference>
<dbReference type="EMBL" id="JAEHOD010000094">
    <property type="protein sequence ID" value="KAG2428374.1"/>
    <property type="molecule type" value="Genomic_DNA"/>
</dbReference>
<evidence type="ECO:0000256" key="3">
    <source>
        <dbReference type="SAM" id="MobiDB-lite"/>
    </source>
</evidence>
<dbReference type="Proteomes" id="UP000613740">
    <property type="component" value="Unassembled WGS sequence"/>
</dbReference>
<feature type="compositionally biased region" description="Low complexity" evidence="3">
    <location>
        <begin position="1233"/>
        <end position="1244"/>
    </location>
</feature>
<evidence type="ECO:0008006" key="8">
    <source>
        <dbReference type="Google" id="ProtNLM"/>
    </source>
</evidence>
<evidence type="ECO:0000313" key="7">
    <source>
        <dbReference type="Proteomes" id="UP000613740"/>
    </source>
</evidence>
<feature type="compositionally biased region" description="Gly residues" evidence="3">
    <location>
        <begin position="686"/>
        <end position="699"/>
    </location>
</feature>
<feature type="region of interest" description="Disordered" evidence="3">
    <location>
        <begin position="1407"/>
        <end position="1550"/>
    </location>
</feature>
<feature type="compositionally biased region" description="Basic and acidic residues" evidence="3">
    <location>
        <begin position="1407"/>
        <end position="1417"/>
    </location>
</feature>
<feature type="domain" description="RRP12 N-terminal HEAT" evidence="5">
    <location>
        <begin position="8"/>
        <end position="283"/>
    </location>
</feature>
<comment type="caution">
    <text evidence="6">The sequence shown here is derived from an EMBL/GenBank/DDBJ whole genome shotgun (WGS) entry which is preliminary data.</text>
</comment>
<comment type="subcellular location">
    <subcellularLocation>
        <location evidence="1">Nucleus</location>
    </subcellularLocation>
</comment>
<proteinExistence type="predicted"/>
<evidence type="ECO:0000259" key="5">
    <source>
        <dbReference type="Pfam" id="PF25772"/>
    </source>
</evidence>
<evidence type="ECO:0000256" key="2">
    <source>
        <dbReference type="ARBA" id="ARBA00023242"/>
    </source>
</evidence>
<dbReference type="InterPro" id="IPR012978">
    <property type="entry name" value="HEAT_RRP12"/>
</dbReference>
<evidence type="ECO:0000313" key="6">
    <source>
        <dbReference type="EMBL" id="KAG2428374.1"/>
    </source>
</evidence>
<reference evidence="6" key="1">
    <citation type="journal article" date="2020" name="bioRxiv">
        <title>Comparative genomics of Chlamydomonas.</title>
        <authorList>
            <person name="Craig R.J."/>
            <person name="Hasan A.R."/>
            <person name="Ness R.W."/>
            <person name="Keightley P.D."/>
        </authorList>
    </citation>
    <scope>NUCLEOTIDE SEQUENCE</scope>
    <source>
        <strain evidence="6">CCAP 11/173</strain>
    </source>
</reference>
<protein>
    <recommendedName>
        <fullName evidence="8">Ribosomal RNA-processing protein 12-like conserved domain-containing protein</fullName>
    </recommendedName>
</protein>
<organism evidence="6 7">
    <name type="scientific">Chlamydomonas schloesseri</name>
    <dbReference type="NCBI Taxonomy" id="2026947"/>
    <lineage>
        <taxon>Eukaryota</taxon>
        <taxon>Viridiplantae</taxon>
        <taxon>Chlorophyta</taxon>
        <taxon>core chlorophytes</taxon>
        <taxon>Chlorophyceae</taxon>
        <taxon>CS clade</taxon>
        <taxon>Chlamydomonadales</taxon>
        <taxon>Chlamydomonadaceae</taxon>
        <taxon>Chlamydomonas</taxon>
    </lineage>
</organism>
<feature type="compositionally biased region" description="Gly residues" evidence="3">
    <location>
        <begin position="1259"/>
        <end position="1271"/>
    </location>
</feature>
<feature type="domain" description="RRP12 HEAT" evidence="4">
    <location>
        <begin position="511"/>
        <end position="655"/>
    </location>
</feature>
<dbReference type="Pfam" id="PF08161">
    <property type="entry name" value="RRP12_HEAT"/>
    <property type="match status" value="1"/>
</dbReference>
<keyword evidence="2" id="KW-0539">Nucleus</keyword>
<feature type="region of interest" description="Disordered" evidence="3">
    <location>
        <begin position="998"/>
        <end position="1056"/>
    </location>
</feature>
<dbReference type="Pfam" id="PF25772">
    <property type="entry name" value="HEAT_RRP12_N"/>
    <property type="match status" value="1"/>
</dbReference>
<feature type="region of interest" description="Disordered" evidence="3">
    <location>
        <begin position="671"/>
        <end position="709"/>
    </location>
</feature>